<feature type="domain" description="C2H2-type" evidence="3">
    <location>
        <begin position="259"/>
        <end position="289"/>
    </location>
</feature>
<name>A0A5J4P5M6_9TREM</name>
<accession>A0A5J4P5M6</accession>
<keyword evidence="1" id="KW-0863">Zinc-finger</keyword>
<dbReference type="PROSITE" id="PS50157">
    <property type="entry name" value="ZINC_FINGER_C2H2_2"/>
    <property type="match status" value="2"/>
</dbReference>
<evidence type="ECO:0000256" key="1">
    <source>
        <dbReference type="PROSITE-ProRule" id="PRU00042"/>
    </source>
</evidence>
<evidence type="ECO:0000313" key="5">
    <source>
        <dbReference type="Proteomes" id="UP000324629"/>
    </source>
</evidence>
<sequence>MLEAVSFLKTDSSLHTMRSTVERTEKNEDVEAILKGSFREDSELQTRTSSVDETTTQQVVNPLRTVYKTTNFNQLNDSEAKDNNHISPKRLFSEISPEYLRGPKQKASADNDSDSFKDFSIHNKVEEKRGDITGEFEEDILLEKRSQVEPESETSMQPARGKAAKLIDSPILSQTSDGCISNNCRGEWHAASRTTADLRRWRLTSTDRLNSLIDECERQINGRKLYVCKFCGKVYEIKSSMRYHMKIIHLQMHLRTTEMQCRICGKQFTCVSAVNRHQAKCVLSTYPEPSAHRMKSGTFPHSSASSLTHVLRTTAESLLNDEVMDADCAFKFSQKMMNDPSLSNSAFHQSANDLSQSSSMLCQSTSDVYRDISPYALPHGPINLMEPLQAGRAVERCFSPNRSTRTNDIRHDLEFHNPCINPTPMGWPSFPPVSNGISEMTPVQLEMCMRAVVQGFHSNINNFAVNQRNSLQQGLFSENKIDFPVGLRPNDAHRSSFSSACTPSETSENDSTIPIAERDVAMDLSSRSRADSVMIESF</sequence>
<comment type="caution">
    <text evidence="4">The sequence shown here is derived from an EMBL/GenBank/DDBJ whole genome shotgun (WGS) entry which is preliminary data.</text>
</comment>
<dbReference type="SMART" id="SM00355">
    <property type="entry name" value="ZnF_C2H2"/>
    <property type="match status" value="2"/>
</dbReference>
<dbReference type="AlphaFoldDB" id="A0A5J4P5M6"/>
<evidence type="ECO:0000259" key="3">
    <source>
        <dbReference type="PROSITE" id="PS50157"/>
    </source>
</evidence>
<dbReference type="PROSITE" id="PS00028">
    <property type="entry name" value="ZINC_FINGER_C2H2_1"/>
    <property type="match status" value="1"/>
</dbReference>
<reference evidence="4 5" key="1">
    <citation type="journal article" date="2019" name="Gigascience">
        <title>Whole-genome sequence of the oriental lung fluke Paragonimus westermani.</title>
        <authorList>
            <person name="Oey H."/>
            <person name="Zakrzewski M."/>
            <person name="Narain K."/>
            <person name="Devi K.R."/>
            <person name="Agatsuma T."/>
            <person name="Nawaratna S."/>
            <person name="Gobert G.N."/>
            <person name="Jones M.K."/>
            <person name="Ragan M.A."/>
            <person name="McManus D.P."/>
            <person name="Krause L."/>
        </authorList>
    </citation>
    <scope>NUCLEOTIDE SEQUENCE [LARGE SCALE GENOMIC DNA]</scope>
    <source>
        <strain evidence="4 5">IND2009</strain>
    </source>
</reference>
<feature type="compositionally biased region" description="Polar residues" evidence="2">
    <location>
        <begin position="495"/>
        <end position="512"/>
    </location>
</feature>
<keyword evidence="1" id="KW-0862">Zinc</keyword>
<keyword evidence="1" id="KW-0479">Metal-binding</keyword>
<dbReference type="EMBL" id="QNGE01000002">
    <property type="protein sequence ID" value="KAA3682523.1"/>
    <property type="molecule type" value="Genomic_DNA"/>
</dbReference>
<evidence type="ECO:0000256" key="2">
    <source>
        <dbReference type="SAM" id="MobiDB-lite"/>
    </source>
</evidence>
<dbReference type="InterPro" id="IPR013087">
    <property type="entry name" value="Znf_C2H2_type"/>
</dbReference>
<organism evidence="4 5">
    <name type="scientific">Paragonimus westermani</name>
    <dbReference type="NCBI Taxonomy" id="34504"/>
    <lineage>
        <taxon>Eukaryota</taxon>
        <taxon>Metazoa</taxon>
        <taxon>Spiralia</taxon>
        <taxon>Lophotrochozoa</taxon>
        <taxon>Platyhelminthes</taxon>
        <taxon>Trematoda</taxon>
        <taxon>Digenea</taxon>
        <taxon>Plagiorchiida</taxon>
        <taxon>Troglotremata</taxon>
        <taxon>Troglotrematidae</taxon>
        <taxon>Paragonimus</taxon>
    </lineage>
</organism>
<gene>
    <name evidence="4" type="ORF">DEA37_0012871</name>
</gene>
<dbReference type="SUPFAM" id="SSF57667">
    <property type="entry name" value="beta-beta-alpha zinc fingers"/>
    <property type="match status" value="1"/>
</dbReference>
<dbReference type="Gene3D" id="3.30.160.60">
    <property type="entry name" value="Classic Zinc Finger"/>
    <property type="match status" value="1"/>
</dbReference>
<feature type="region of interest" description="Disordered" evidence="2">
    <location>
        <begin position="98"/>
        <end position="117"/>
    </location>
</feature>
<feature type="region of interest" description="Disordered" evidence="2">
    <location>
        <begin position="494"/>
        <end position="520"/>
    </location>
</feature>
<protein>
    <recommendedName>
        <fullName evidence="3">C2H2-type domain-containing protein</fullName>
    </recommendedName>
</protein>
<dbReference type="InterPro" id="IPR036236">
    <property type="entry name" value="Znf_C2H2_sf"/>
</dbReference>
<evidence type="ECO:0000313" key="4">
    <source>
        <dbReference type="EMBL" id="KAA3682523.1"/>
    </source>
</evidence>
<dbReference type="GO" id="GO:0008270">
    <property type="term" value="F:zinc ion binding"/>
    <property type="evidence" value="ECO:0007669"/>
    <property type="project" value="UniProtKB-KW"/>
</dbReference>
<proteinExistence type="predicted"/>
<dbReference type="Proteomes" id="UP000324629">
    <property type="component" value="Unassembled WGS sequence"/>
</dbReference>
<keyword evidence="5" id="KW-1185">Reference proteome</keyword>
<feature type="domain" description="C2H2-type" evidence="3">
    <location>
        <begin position="226"/>
        <end position="249"/>
    </location>
</feature>